<keyword evidence="4" id="KW-1133">Transmembrane helix</keyword>
<dbReference type="PIRSF" id="PIRSF005091">
    <property type="entry name" value="Mmb_sulf_HI1246"/>
    <property type="match status" value="1"/>
</dbReference>
<dbReference type="Gene3D" id="3.30.1120.80">
    <property type="match status" value="1"/>
</dbReference>
<evidence type="ECO:0000256" key="5">
    <source>
        <dbReference type="ARBA" id="ARBA00023136"/>
    </source>
</evidence>
<dbReference type="Gene3D" id="3.40.720.10">
    <property type="entry name" value="Alkaline Phosphatase, subunit A"/>
    <property type="match status" value="1"/>
</dbReference>
<dbReference type="SUPFAM" id="SSF53649">
    <property type="entry name" value="Alkaline phosphatase-like"/>
    <property type="match status" value="1"/>
</dbReference>
<dbReference type="CDD" id="cd16015">
    <property type="entry name" value="LTA_synthase"/>
    <property type="match status" value="1"/>
</dbReference>
<dbReference type="OrthoDB" id="9777768at2"/>
<keyword evidence="2" id="KW-1003">Cell membrane</keyword>
<dbReference type="InterPro" id="IPR050448">
    <property type="entry name" value="OpgB/LTA_synthase_biosynth"/>
</dbReference>
<evidence type="ECO:0000256" key="4">
    <source>
        <dbReference type="ARBA" id="ARBA00022989"/>
    </source>
</evidence>
<dbReference type="GO" id="GO:0016787">
    <property type="term" value="F:hydrolase activity"/>
    <property type="evidence" value="ECO:0007669"/>
    <property type="project" value="UniProtKB-KW"/>
</dbReference>
<evidence type="ECO:0000256" key="3">
    <source>
        <dbReference type="ARBA" id="ARBA00022692"/>
    </source>
</evidence>
<dbReference type="PANTHER" id="PTHR47371:SF3">
    <property type="entry name" value="PHOSPHOGLYCEROL TRANSFERASE I"/>
    <property type="match status" value="1"/>
</dbReference>
<accession>A0A3S1JHX2</accession>
<comment type="subcellular location">
    <subcellularLocation>
        <location evidence="1">Cell membrane</location>
        <topology evidence="1">Multi-pass membrane protein</topology>
    </subcellularLocation>
</comment>
<reference evidence="7" key="1">
    <citation type="submission" date="2020-05" db="EMBL/GenBank/DDBJ databases">
        <title>Chitinophaga laudate sp. nov., isolated from a tropical peat swamp.</title>
        <authorList>
            <person name="Goh C.B.S."/>
            <person name="Lee M.S."/>
            <person name="Parimannan S."/>
            <person name="Pasbakhsh P."/>
            <person name="Yule C.M."/>
            <person name="Rajandas H."/>
            <person name="Loke S."/>
            <person name="Croft L."/>
            <person name="Tan J.B.L."/>
        </authorList>
    </citation>
    <scope>NUCLEOTIDE SEQUENCE</scope>
    <source>
        <strain evidence="7">Mgbs1</strain>
    </source>
</reference>
<dbReference type="PANTHER" id="PTHR47371">
    <property type="entry name" value="LIPOTEICHOIC ACID SYNTHASE"/>
    <property type="match status" value="1"/>
</dbReference>
<dbReference type="GO" id="GO:0005886">
    <property type="term" value="C:plasma membrane"/>
    <property type="evidence" value="ECO:0007669"/>
    <property type="project" value="UniProtKB-SubCell"/>
</dbReference>
<dbReference type="InterPro" id="IPR012160">
    <property type="entry name" value="LtaS-like"/>
</dbReference>
<dbReference type="AlphaFoldDB" id="A0A3S1JHX2"/>
<comment type="caution">
    <text evidence="7">The sequence shown here is derived from an EMBL/GenBank/DDBJ whole genome shotgun (WGS) entry which is preliminary data.</text>
</comment>
<sequence length="649" mass="73532">MKSVKNRYAVLFGFIALYLILSFLVRAALLIWAFPQSGMTAADIFPVFAKGFIYDAGVSLFFTIAYALYLLVLPQRLNNTLFNRIFTYTGFFLALMIVMFSFFAEFTFWGEYSGRFDFIAVDYLIYTYEVISNINQSYPLPWLIGGVVAGTVLLTWLMSRNGNFRRSFRSNMPFGRRLATFLVLLGLLLAHAFFISNTWAEKSKNRYAQELSKAGIYSFISAYLNNELAYDKYYLLEDENTAFTQVRQLLQQPDARYLENGKSIFRSITDTAIPVKPNVIMVTIESFSADFMARFGNKENITPVLDSIAREGVLFTNMYATGTRTVRGMEALTLAVPPTPGQSIVRRKNNENLFSAGSIFRKQGYEATFFYGGDGYFDNMNKFFGNNGYDITDRLRSRLVDDQIATRRTHIPDSAVQFENAWGVCDEDIYNAAIKSADEKYAAGKQFYDFIMTTSNHRPFTYPSGKIDIPSGSSREGAVKYTDYAIGQFLQKIRTKPWFANTVIIFVADHCASSAGKNEIEVSKYHIPCILYNVPGAAPQEISAMCSQIDLYPTLLGMLHWSYNSNFYGQNVLAPGYQPRAMVSTYQKLAYLEPGKLVILSPQQKAQCFSWNQDKNDLQPIATDNTLLQHGLATYQTAYALFKNGGMRK</sequence>
<keyword evidence="7" id="KW-0378">Hydrolase</keyword>
<keyword evidence="5" id="KW-0472">Membrane</keyword>
<keyword evidence="8" id="KW-1185">Reference proteome</keyword>
<name>A0A3S1JHX2_9BACT</name>
<dbReference type="InterPro" id="IPR017850">
    <property type="entry name" value="Alkaline_phosphatase_core_sf"/>
</dbReference>
<dbReference type="InterPro" id="IPR000917">
    <property type="entry name" value="Sulfatase_N"/>
</dbReference>
<dbReference type="Proteomes" id="UP000281028">
    <property type="component" value="Unassembled WGS sequence"/>
</dbReference>
<dbReference type="Pfam" id="PF00884">
    <property type="entry name" value="Sulfatase"/>
    <property type="match status" value="1"/>
</dbReference>
<evidence type="ECO:0000313" key="7">
    <source>
        <dbReference type="EMBL" id="NSL87754.1"/>
    </source>
</evidence>
<evidence type="ECO:0000259" key="6">
    <source>
        <dbReference type="Pfam" id="PF00884"/>
    </source>
</evidence>
<protein>
    <submittedName>
        <fullName evidence="7">Sulfatase-like hydrolase/transferase</fullName>
    </submittedName>
</protein>
<dbReference type="EMBL" id="RIAR02000001">
    <property type="protein sequence ID" value="NSL87754.1"/>
    <property type="molecule type" value="Genomic_DNA"/>
</dbReference>
<keyword evidence="3" id="KW-0812">Transmembrane</keyword>
<gene>
    <name evidence="7" type="ORF">ECE50_012975</name>
</gene>
<organism evidence="7 8">
    <name type="scientific">Chitinophaga solisilvae</name>
    <dbReference type="NCBI Taxonomy" id="1233460"/>
    <lineage>
        <taxon>Bacteria</taxon>
        <taxon>Pseudomonadati</taxon>
        <taxon>Bacteroidota</taxon>
        <taxon>Chitinophagia</taxon>
        <taxon>Chitinophagales</taxon>
        <taxon>Chitinophagaceae</taxon>
        <taxon>Chitinophaga</taxon>
    </lineage>
</organism>
<evidence type="ECO:0000313" key="8">
    <source>
        <dbReference type="Proteomes" id="UP000281028"/>
    </source>
</evidence>
<evidence type="ECO:0000256" key="1">
    <source>
        <dbReference type="ARBA" id="ARBA00004651"/>
    </source>
</evidence>
<evidence type="ECO:0000256" key="2">
    <source>
        <dbReference type="ARBA" id="ARBA00022475"/>
    </source>
</evidence>
<proteinExistence type="predicted"/>
<feature type="domain" description="Sulfatase N-terminal" evidence="6">
    <location>
        <begin position="277"/>
        <end position="559"/>
    </location>
</feature>